<proteinExistence type="predicted"/>
<evidence type="ECO:0000313" key="4">
    <source>
        <dbReference type="EMBL" id="TXS32720.1"/>
    </source>
</evidence>
<evidence type="ECO:0000259" key="3">
    <source>
        <dbReference type="PROSITE" id="PS01124"/>
    </source>
</evidence>
<comment type="caution">
    <text evidence="4">The sequence shown here is derived from an EMBL/GenBank/DDBJ whole genome shotgun (WGS) entry which is preliminary data.</text>
</comment>
<dbReference type="AlphaFoldDB" id="A0A652LA04"/>
<dbReference type="GO" id="GO:0043565">
    <property type="term" value="F:sequence-specific DNA binding"/>
    <property type="evidence" value="ECO:0007669"/>
    <property type="project" value="InterPro"/>
</dbReference>
<dbReference type="GO" id="GO:0003700">
    <property type="term" value="F:DNA-binding transcription factor activity"/>
    <property type="evidence" value="ECO:0007669"/>
    <property type="project" value="InterPro"/>
</dbReference>
<dbReference type="Gene3D" id="3.40.50.880">
    <property type="match status" value="1"/>
</dbReference>
<dbReference type="PANTHER" id="PTHR43130:SF3">
    <property type="entry name" value="HTH-TYPE TRANSCRIPTIONAL REGULATOR RV1931C"/>
    <property type="match status" value="1"/>
</dbReference>
<keyword evidence="2" id="KW-0804">Transcription</keyword>
<name>A0A652LA04_9ACTN</name>
<dbReference type="InterPro" id="IPR029062">
    <property type="entry name" value="Class_I_gatase-like"/>
</dbReference>
<feature type="domain" description="HTH araC/xylS-type" evidence="3">
    <location>
        <begin position="240"/>
        <end position="338"/>
    </location>
</feature>
<sequence>MDDFCKNLAMDPTKATATVSPRGRHQVVVLVRPGLLPMELGIVHRLFGQAVSPSGEPLYEVVTCTPRPGVIPTDTDFTLNVAVGPEALENADTVVVPAAQEDYEPQERGRISTGMARALARVPAGARVASICTGSFVLAAAGLLAGRRATTHWKSCEEFRTLYPEIEVDADVLYTDDGGVLTSAGVASGIDLCLHMIRTDHGAEVANAVARGTVVPPHREGGQAQYIERPVTPPEQSSTGPAREYALRHLDRPLKLDELADRASMSVRTFNRRFRQEAGLTPMQWLTQQRVDRARQLLERTDLPVDRIATEAGFGTGTALRQHFHAALGVSPRAYRCTFRGAADGAVT</sequence>
<dbReference type="InterPro" id="IPR018060">
    <property type="entry name" value="HTH_AraC"/>
</dbReference>
<dbReference type="PROSITE" id="PS01124">
    <property type="entry name" value="HTH_ARAC_FAMILY_2"/>
    <property type="match status" value="1"/>
</dbReference>
<dbReference type="SUPFAM" id="SSF52317">
    <property type="entry name" value="Class I glutamine amidotransferase-like"/>
    <property type="match status" value="1"/>
</dbReference>
<dbReference type="SMART" id="SM00342">
    <property type="entry name" value="HTH_ARAC"/>
    <property type="match status" value="1"/>
</dbReference>
<keyword evidence="1" id="KW-0805">Transcription regulation</keyword>
<dbReference type="InterPro" id="IPR052158">
    <property type="entry name" value="INH-QAR"/>
</dbReference>
<dbReference type="Gene3D" id="1.10.10.60">
    <property type="entry name" value="Homeodomain-like"/>
    <property type="match status" value="1"/>
</dbReference>
<reference evidence="4" key="1">
    <citation type="submission" date="2018-10" db="EMBL/GenBank/DDBJ databases">
        <authorList>
            <person name="Hariharan J."/>
            <person name="Choudoir M.J."/>
            <person name="Diebold P."/>
            <person name="Panke-Buisse K."/>
            <person name="Campbell A.N."/>
            <person name="Buckley D.H."/>
        </authorList>
    </citation>
    <scope>NUCLEOTIDE SEQUENCE</scope>
    <source>
        <strain evidence="4">Gb1</strain>
    </source>
</reference>
<dbReference type="InterPro" id="IPR009057">
    <property type="entry name" value="Homeodomain-like_sf"/>
</dbReference>
<dbReference type="InterPro" id="IPR002818">
    <property type="entry name" value="DJ-1/PfpI"/>
</dbReference>
<dbReference type="EMBL" id="RDBM01000022">
    <property type="protein sequence ID" value="TXS32720.1"/>
    <property type="molecule type" value="Genomic_DNA"/>
</dbReference>
<dbReference type="SUPFAM" id="SSF46689">
    <property type="entry name" value="Homeodomain-like"/>
    <property type="match status" value="2"/>
</dbReference>
<organism evidence="4">
    <name type="scientific">Streptomyces sp. gb1(2016)</name>
    <dbReference type="NCBI Taxonomy" id="1828321"/>
    <lineage>
        <taxon>Bacteria</taxon>
        <taxon>Bacillati</taxon>
        <taxon>Actinomycetota</taxon>
        <taxon>Actinomycetes</taxon>
        <taxon>Kitasatosporales</taxon>
        <taxon>Streptomycetaceae</taxon>
        <taxon>Streptomyces</taxon>
    </lineage>
</organism>
<evidence type="ECO:0000256" key="2">
    <source>
        <dbReference type="ARBA" id="ARBA00023163"/>
    </source>
</evidence>
<dbReference type="CDD" id="cd03137">
    <property type="entry name" value="GATase1_AraC_1"/>
    <property type="match status" value="1"/>
</dbReference>
<accession>A0A652LA04</accession>
<gene>
    <name evidence="4" type="ORF">EAO74_06790</name>
</gene>
<dbReference type="Pfam" id="PF12833">
    <property type="entry name" value="HTH_18"/>
    <property type="match status" value="1"/>
</dbReference>
<dbReference type="PANTHER" id="PTHR43130">
    <property type="entry name" value="ARAC-FAMILY TRANSCRIPTIONAL REGULATOR"/>
    <property type="match status" value="1"/>
</dbReference>
<protein>
    <submittedName>
        <fullName evidence="4">Helix-turn-helix domain-containing protein</fullName>
    </submittedName>
</protein>
<evidence type="ECO:0000256" key="1">
    <source>
        <dbReference type="ARBA" id="ARBA00023015"/>
    </source>
</evidence>
<dbReference type="Pfam" id="PF01965">
    <property type="entry name" value="DJ-1_PfpI"/>
    <property type="match status" value="1"/>
</dbReference>